<feature type="region of interest" description="Disordered" evidence="4">
    <location>
        <begin position="72"/>
        <end position="96"/>
    </location>
</feature>
<dbReference type="STRING" id="126957.T1IYB9"/>
<keyword evidence="7" id="KW-1185">Reference proteome</keyword>
<dbReference type="EMBL" id="JH431678">
    <property type="status" value="NOT_ANNOTATED_CDS"/>
    <property type="molecule type" value="Genomic_DNA"/>
</dbReference>
<evidence type="ECO:0000256" key="4">
    <source>
        <dbReference type="SAM" id="MobiDB-lite"/>
    </source>
</evidence>
<evidence type="ECO:0000313" key="7">
    <source>
        <dbReference type="Proteomes" id="UP000014500"/>
    </source>
</evidence>
<evidence type="ECO:0000256" key="1">
    <source>
        <dbReference type="ARBA" id="ARBA00008042"/>
    </source>
</evidence>
<dbReference type="InterPro" id="IPR033575">
    <property type="entry name" value="DDA1-like"/>
</dbReference>
<dbReference type="InterPro" id="IPR018276">
    <property type="entry name" value="DDA1_dom"/>
</dbReference>
<dbReference type="Pfam" id="PF10172">
    <property type="entry name" value="DDA1"/>
    <property type="match status" value="1"/>
</dbReference>
<proteinExistence type="inferred from homology"/>
<dbReference type="HOGENOM" id="CLU_144562_1_0_1"/>
<dbReference type="PANTHER" id="PTHR31879">
    <property type="entry name" value="DET1- AND DDB1-ASSOCIATED PROTEIN 1"/>
    <property type="match status" value="1"/>
</dbReference>
<organism evidence="6 7">
    <name type="scientific">Strigamia maritima</name>
    <name type="common">European centipede</name>
    <name type="synonym">Geophilus maritimus</name>
    <dbReference type="NCBI Taxonomy" id="126957"/>
    <lineage>
        <taxon>Eukaryota</taxon>
        <taxon>Metazoa</taxon>
        <taxon>Ecdysozoa</taxon>
        <taxon>Arthropoda</taxon>
        <taxon>Myriapoda</taxon>
        <taxon>Chilopoda</taxon>
        <taxon>Pleurostigmophora</taxon>
        <taxon>Geophilomorpha</taxon>
        <taxon>Linotaeniidae</taxon>
        <taxon>Strigamia</taxon>
    </lineage>
</organism>
<dbReference type="GO" id="GO:0032436">
    <property type="term" value="P:positive regulation of proteasomal ubiquitin-dependent protein catabolic process"/>
    <property type="evidence" value="ECO:0007669"/>
    <property type="project" value="TreeGrafter"/>
</dbReference>
<evidence type="ECO:0000256" key="2">
    <source>
        <dbReference type="ARBA" id="ARBA00018256"/>
    </source>
</evidence>
<comment type="function">
    <text evidence="3">Functions as a component of numerous distinct DCX (DDB1-CUL4-X-box) E3 ubiquitin-protein ligase complexes which mediate the ubiquitination and subsequent proteasomal degradation of target proteins. In the DCX complexes, acts as a scaffolding subunit required to stabilize the complex.</text>
</comment>
<dbReference type="Proteomes" id="UP000014500">
    <property type="component" value="Unassembled WGS sequence"/>
</dbReference>
<sequence length="118" mass="13661">MFLQSNAEFLKGLPSYNENNFTRFHSDNNSKTTVKRPSVYLSTKEYPSEQIIITEKTNILLRYLHQHWDKKNLQKKRDSNNANLDNAEESTGRKRARIDLLSTLERNELSANNSSAGD</sequence>
<evidence type="ECO:0000313" key="6">
    <source>
        <dbReference type="EnsemblMetazoa" id="SMAR006228-PA"/>
    </source>
</evidence>
<accession>T1IYB9</accession>
<reference evidence="6" key="2">
    <citation type="submission" date="2015-02" db="UniProtKB">
        <authorList>
            <consortium name="EnsemblMetazoa"/>
        </authorList>
    </citation>
    <scope>IDENTIFICATION</scope>
</reference>
<reference evidence="7" key="1">
    <citation type="submission" date="2011-05" db="EMBL/GenBank/DDBJ databases">
        <authorList>
            <person name="Richards S.R."/>
            <person name="Qu J."/>
            <person name="Jiang H."/>
            <person name="Jhangiani S.N."/>
            <person name="Agravi P."/>
            <person name="Goodspeed R."/>
            <person name="Gross S."/>
            <person name="Mandapat C."/>
            <person name="Jackson L."/>
            <person name="Mathew T."/>
            <person name="Pu L."/>
            <person name="Thornton R."/>
            <person name="Saada N."/>
            <person name="Wilczek-Boney K.B."/>
            <person name="Lee S."/>
            <person name="Kovar C."/>
            <person name="Wu Y."/>
            <person name="Scherer S.E."/>
            <person name="Worley K.C."/>
            <person name="Muzny D.M."/>
            <person name="Gibbs R."/>
        </authorList>
    </citation>
    <scope>NUCLEOTIDE SEQUENCE</scope>
    <source>
        <strain evidence="7">Brora</strain>
    </source>
</reference>
<protein>
    <recommendedName>
        <fullName evidence="2">DET1- and DDB1-associated protein 1</fullName>
    </recommendedName>
</protein>
<evidence type="ECO:0000259" key="5">
    <source>
        <dbReference type="Pfam" id="PF10172"/>
    </source>
</evidence>
<dbReference type="EnsemblMetazoa" id="SMAR006228-RA">
    <property type="protein sequence ID" value="SMAR006228-PA"/>
    <property type="gene ID" value="SMAR006228"/>
</dbReference>
<dbReference type="eggNOG" id="KOG4816">
    <property type="taxonomic scope" value="Eukaryota"/>
</dbReference>
<dbReference type="PhylomeDB" id="T1IYB9"/>
<feature type="domain" description="DET1- and DDB1-associated protein 1" evidence="5">
    <location>
        <begin position="8"/>
        <end position="70"/>
    </location>
</feature>
<dbReference type="OMA" id="RYLHQHW"/>
<dbReference type="AlphaFoldDB" id="T1IYB9"/>
<comment type="similarity">
    <text evidence="1">Belongs to the DDA1 family.</text>
</comment>
<dbReference type="PANTHER" id="PTHR31879:SF2">
    <property type="entry name" value="DET1- AND DDB1-ASSOCIATED PROTEIN 1"/>
    <property type="match status" value="1"/>
</dbReference>
<name>T1IYB9_STRMM</name>
<dbReference type="GO" id="GO:0080008">
    <property type="term" value="C:Cul4-RING E3 ubiquitin ligase complex"/>
    <property type="evidence" value="ECO:0007669"/>
    <property type="project" value="TreeGrafter"/>
</dbReference>
<evidence type="ECO:0000256" key="3">
    <source>
        <dbReference type="ARBA" id="ARBA00045586"/>
    </source>
</evidence>